<sequence length="44" mass="5083">MPIVIFFSLKVMSISCLNHYFIRIAPYFYTSVWKNISLNPLSAG</sequence>
<protein>
    <submittedName>
        <fullName evidence="1">Uncharacterized protein</fullName>
    </submittedName>
</protein>
<dbReference type="AlphaFoldDB" id="A0A5B7ER57"/>
<evidence type="ECO:0000313" key="1">
    <source>
        <dbReference type="EMBL" id="MPC36622.1"/>
    </source>
</evidence>
<organism evidence="1 2">
    <name type="scientific">Portunus trituberculatus</name>
    <name type="common">Swimming crab</name>
    <name type="synonym">Neptunus trituberculatus</name>
    <dbReference type="NCBI Taxonomy" id="210409"/>
    <lineage>
        <taxon>Eukaryota</taxon>
        <taxon>Metazoa</taxon>
        <taxon>Ecdysozoa</taxon>
        <taxon>Arthropoda</taxon>
        <taxon>Crustacea</taxon>
        <taxon>Multicrustacea</taxon>
        <taxon>Malacostraca</taxon>
        <taxon>Eumalacostraca</taxon>
        <taxon>Eucarida</taxon>
        <taxon>Decapoda</taxon>
        <taxon>Pleocyemata</taxon>
        <taxon>Brachyura</taxon>
        <taxon>Eubrachyura</taxon>
        <taxon>Portunoidea</taxon>
        <taxon>Portunidae</taxon>
        <taxon>Portuninae</taxon>
        <taxon>Portunus</taxon>
    </lineage>
</organism>
<proteinExistence type="predicted"/>
<dbReference type="Proteomes" id="UP000324222">
    <property type="component" value="Unassembled WGS sequence"/>
</dbReference>
<accession>A0A5B7ER57</accession>
<name>A0A5B7ER57_PORTR</name>
<evidence type="ECO:0000313" key="2">
    <source>
        <dbReference type="Proteomes" id="UP000324222"/>
    </source>
</evidence>
<comment type="caution">
    <text evidence="1">The sequence shown here is derived from an EMBL/GenBank/DDBJ whole genome shotgun (WGS) entry which is preliminary data.</text>
</comment>
<dbReference type="EMBL" id="VSRR010003560">
    <property type="protein sequence ID" value="MPC36622.1"/>
    <property type="molecule type" value="Genomic_DNA"/>
</dbReference>
<keyword evidence="2" id="KW-1185">Reference proteome</keyword>
<reference evidence="1 2" key="1">
    <citation type="submission" date="2019-05" db="EMBL/GenBank/DDBJ databases">
        <title>Another draft genome of Portunus trituberculatus and its Hox gene families provides insights of decapod evolution.</title>
        <authorList>
            <person name="Jeong J.-H."/>
            <person name="Song I."/>
            <person name="Kim S."/>
            <person name="Choi T."/>
            <person name="Kim D."/>
            <person name="Ryu S."/>
            <person name="Kim W."/>
        </authorList>
    </citation>
    <scope>NUCLEOTIDE SEQUENCE [LARGE SCALE GENOMIC DNA]</scope>
    <source>
        <tissue evidence="1">Muscle</tissue>
    </source>
</reference>
<gene>
    <name evidence="1" type="ORF">E2C01_030087</name>
</gene>